<protein>
    <submittedName>
        <fullName evidence="2">Uncharacterized protein</fullName>
    </submittedName>
</protein>
<sequence>MCATGEDALPPPRRMRSRCATMRSAGKGRVGKPPAQPGKVGRPSGFEEAATPPLAPPVGRPMRPIRAAVDSKGRRRGHCPEQQGRLRAA</sequence>
<evidence type="ECO:0000313" key="3">
    <source>
        <dbReference type="Proteomes" id="UP000479710"/>
    </source>
</evidence>
<name>A0A6G1C9F8_9ORYZ</name>
<comment type="caution">
    <text evidence="2">The sequence shown here is derived from an EMBL/GenBank/DDBJ whole genome shotgun (WGS) entry which is preliminary data.</text>
</comment>
<dbReference type="EMBL" id="SPHZ02000010">
    <property type="protein sequence ID" value="KAF0896800.1"/>
    <property type="molecule type" value="Genomic_DNA"/>
</dbReference>
<organism evidence="2 3">
    <name type="scientific">Oryza meyeriana var. granulata</name>
    <dbReference type="NCBI Taxonomy" id="110450"/>
    <lineage>
        <taxon>Eukaryota</taxon>
        <taxon>Viridiplantae</taxon>
        <taxon>Streptophyta</taxon>
        <taxon>Embryophyta</taxon>
        <taxon>Tracheophyta</taxon>
        <taxon>Spermatophyta</taxon>
        <taxon>Magnoliopsida</taxon>
        <taxon>Liliopsida</taxon>
        <taxon>Poales</taxon>
        <taxon>Poaceae</taxon>
        <taxon>BOP clade</taxon>
        <taxon>Oryzoideae</taxon>
        <taxon>Oryzeae</taxon>
        <taxon>Oryzinae</taxon>
        <taxon>Oryza</taxon>
        <taxon>Oryza meyeriana</taxon>
    </lineage>
</organism>
<proteinExistence type="predicted"/>
<accession>A0A6G1C9F8</accession>
<feature type="region of interest" description="Disordered" evidence="1">
    <location>
        <begin position="1"/>
        <end position="89"/>
    </location>
</feature>
<evidence type="ECO:0000256" key="1">
    <source>
        <dbReference type="SAM" id="MobiDB-lite"/>
    </source>
</evidence>
<gene>
    <name evidence="2" type="ORF">E2562_028098</name>
</gene>
<dbReference type="AlphaFoldDB" id="A0A6G1C9F8"/>
<evidence type="ECO:0000313" key="2">
    <source>
        <dbReference type="EMBL" id="KAF0896800.1"/>
    </source>
</evidence>
<keyword evidence="3" id="KW-1185">Reference proteome</keyword>
<reference evidence="2 3" key="1">
    <citation type="submission" date="2019-11" db="EMBL/GenBank/DDBJ databases">
        <title>Whole genome sequence of Oryza granulata.</title>
        <authorList>
            <person name="Li W."/>
        </authorList>
    </citation>
    <scope>NUCLEOTIDE SEQUENCE [LARGE SCALE GENOMIC DNA]</scope>
    <source>
        <strain evidence="3">cv. Menghai</strain>
        <tissue evidence="2">Leaf</tissue>
    </source>
</reference>
<dbReference type="Proteomes" id="UP000479710">
    <property type="component" value="Unassembled WGS sequence"/>
</dbReference>